<organism evidence="2 3">
    <name type="scientific">Rhizopogon vesiculosus</name>
    <dbReference type="NCBI Taxonomy" id="180088"/>
    <lineage>
        <taxon>Eukaryota</taxon>
        <taxon>Fungi</taxon>
        <taxon>Dikarya</taxon>
        <taxon>Basidiomycota</taxon>
        <taxon>Agaricomycotina</taxon>
        <taxon>Agaricomycetes</taxon>
        <taxon>Agaricomycetidae</taxon>
        <taxon>Boletales</taxon>
        <taxon>Suillineae</taxon>
        <taxon>Rhizopogonaceae</taxon>
        <taxon>Rhizopogon</taxon>
    </lineage>
</organism>
<comment type="caution">
    <text evidence="2">The sequence shown here is derived from an EMBL/GenBank/DDBJ whole genome shotgun (WGS) entry which is preliminary data.</text>
</comment>
<feature type="compositionally biased region" description="Low complexity" evidence="1">
    <location>
        <begin position="451"/>
        <end position="461"/>
    </location>
</feature>
<keyword evidence="3" id="KW-1185">Reference proteome</keyword>
<feature type="compositionally biased region" description="Basic and acidic residues" evidence="1">
    <location>
        <begin position="404"/>
        <end position="427"/>
    </location>
</feature>
<name>A0A1J8QP39_9AGAM</name>
<feature type="compositionally biased region" description="Polar residues" evidence="1">
    <location>
        <begin position="384"/>
        <end position="396"/>
    </location>
</feature>
<gene>
    <name evidence="2" type="ORF">AZE42_07900</name>
</gene>
<feature type="compositionally biased region" description="Low complexity" evidence="1">
    <location>
        <begin position="299"/>
        <end position="310"/>
    </location>
</feature>
<evidence type="ECO:0000256" key="1">
    <source>
        <dbReference type="SAM" id="MobiDB-lite"/>
    </source>
</evidence>
<feature type="compositionally biased region" description="Basic residues" evidence="1">
    <location>
        <begin position="474"/>
        <end position="483"/>
    </location>
</feature>
<evidence type="ECO:0000313" key="3">
    <source>
        <dbReference type="Proteomes" id="UP000183567"/>
    </source>
</evidence>
<accession>A0A1J8QP39</accession>
<dbReference type="OrthoDB" id="4770086at2759"/>
<feature type="region of interest" description="Disordered" evidence="1">
    <location>
        <begin position="213"/>
        <end position="501"/>
    </location>
</feature>
<proteinExistence type="predicted"/>
<feature type="compositionally biased region" description="Acidic residues" evidence="1">
    <location>
        <begin position="247"/>
        <end position="291"/>
    </location>
</feature>
<reference evidence="2 3" key="1">
    <citation type="submission" date="2016-03" db="EMBL/GenBank/DDBJ databases">
        <title>Comparative genomics of the ectomycorrhizal sister species Rhizopogon vinicolor and Rhizopogon vesiculosus (Basidiomycota: Boletales) reveals a divergence of the mating type B locus.</title>
        <authorList>
            <person name="Mujic A.B."/>
            <person name="Kuo A."/>
            <person name="Tritt A."/>
            <person name="Lipzen A."/>
            <person name="Chen C."/>
            <person name="Johnson J."/>
            <person name="Sharma A."/>
            <person name="Barry K."/>
            <person name="Grigoriev I.V."/>
            <person name="Spatafora J.W."/>
        </authorList>
    </citation>
    <scope>NUCLEOTIDE SEQUENCE [LARGE SCALE GENOMIC DNA]</scope>
    <source>
        <strain evidence="2 3">AM-OR11-056</strain>
    </source>
</reference>
<evidence type="ECO:0000313" key="2">
    <source>
        <dbReference type="EMBL" id="OJA21643.1"/>
    </source>
</evidence>
<dbReference type="AlphaFoldDB" id="A0A1J8QP39"/>
<dbReference type="Proteomes" id="UP000183567">
    <property type="component" value="Unassembled WGS sequence"/>
</dbReference>
<dbReference type="EMBL" id="LVVM01000067">
    <property type="protein sequence ID" value="OJA21643.1"/>
    <property type="molecule type" value="Genomic_DNA"/>
</dbReference>
<protein>
    <submittedName>
        <fullName evidence="2">Uncharacterized protein</fullName>
    </submittedName>
</protein>
<feature type="compositionally biased region" description="Low complexity" evidence="1">
    <location>
        <begin position="325"/>
        <end position="343"/>
    </location>
</feature>
<sequence>MTNIANTSPASDEDVVANNAAHDHPGAYIVPFSTHAGKRLADVPTKLRWWAMQTRLQANSWYTAFVEANKRYEELLLETPEAYPFPIGEHAGKRLDSNEISEDLIWWAIHPSRSDNAWYQNLVKASRGYLDKVYQMKSPGSVLIWFGKDNLGYRLDDAYKRPGFIRFCLHPAHQGCRWVSRGFPSKTPGILSGHSYSQYYRFQDLVQRYEVHRQTHRRPYHERRAPNVQNPTGQLLGRWDDGRGSVEPDDDYERDGFIVDDDEEETYNEEGSDFESGDSTDDPTVGDDEQDKEERGHSESSPSLRSDLSEAGGDTDELAPQGKRPSPSRASASASQSSEPGSNSDDDDDNMPLDKLQEKTAAKRLSKQSKAEVMSSNNRRRSHQSLSDDSDTTAQPTLKRLKRRSETPKGRRLSAKTDSHSDAESHDAPSYPDEPEPPLHDQLSQSVRCLSLSQESATSSSDADELSRTPSKSPQRKHTHTHTPARLGSRYRLVIDSDDEL</sequence>